<dbReference type="AlphaFoldDB" id="A0A067MN84"/>
<feature type="transmembrane region" description="Helical" evidence="3">
    <location>
        <begin position="142"/>
        <end position="163"/>
    </location>
</feature>
<feature type="transmembrane region" description="Helical" evidence="3">
    <location>
        <begin position="78"/>
        <end position="98"/>
    </location>
</feature>
<keyword evidence="6" id="KW-1185">Reference proteome</keyword>
<evidence type="ECO:0000313" key="6">
    <source>
        <dbReference type="Proteomes" id="UP000027195"/>
    </source>
</evidence>
<dbReference type="EMBL" id="KL198044">
    <property type="protein sequence ID" value="KDQ13307.1"/>
    <property type="molecule type" value="Genomic_DNA"/>
</dbReference>
<dbReference type="Proteomes" id="UP000027195">
    <property type="component" value="Unassembled WGS sequence"/>
</dbReference>
<dbReference type="Gene3D" id="3.40.50.980">
    <property type="match status" value="2"/>
</dbReference>
<feature type="non-terminal residue" evidence="5">
    <location>
        <position position="222"/>
    </location>
</feature>
<dbReference type="GO" id="GO:0016405">
    <property type="term" value="F:CoA-ligase activity"/>
    <property type="evidence" value="ECO:0007669"/>
    <property type="project" value="TreeGrafter"/>
</dbReference>
<accession>A0A067MN84</accession>
<name>A0A067MN84_BOTB1</name>
<dbReference type="SUPFAM" id="SSF56801">
    <property type="entry name" value="Acetyl-CoA synthetase-like"/>
    <property type="match status" value="1"/>
</dbReference>
<dbReference type="InterPro" id="IPR000873">
    <property type="entry name" value="AMP-dep_synth/lig_dom"/>
</dbReference>
<evidence type="ECO:0000256" key="1">
    <source>
        <dbReference type="ARBA" id="ARBA00006432"/>
    </source>
</evidence>
<dbReference type="PANTHER" id="PTHR24096:SF149">
    <property type="entry name" value="AMP-BINDING DOMAIN-CONTAINING PROTEIN-RELATED"/>
    <property type="match status" value="1"/>
</dbReference>
<comment type="similarity">
    <text evidence="1">Belongs to the ATP-dependent AMP-binding enzyme family.</text>
</comment>
<organism evidence="5 6">
    <name type="scientific">Botryobasidium botryosum (strain FD-172 SS1)</name>
    <dbReference type="NCBI Taxonomy" id="930990"/>
    <lineage>
        <taxon>Eukaryota</taxon>
        <taxon>Fungi</taxon>
        <taxon>Dikarya</taxon>
        <taxon>Basidiomycota</taxon>
        <taxon>Agaricomycotina</taxon>
        <taxon>Agaricomycetes</taxon>
        <taxon>Cantharellales</taxon>
        <taxon>Botryobasidiaceae</taxon>
        <taxon>Botryobasidium</taxon>
    </lineage>
</organism>
<keyword evidence="2" id="KW-0436">Ligase</keyword>
<dbReference type="HOGENOM" id="CLU_1247934_0_0_1"/>
<proteinExistence type="inferred from homology"/>
<dbReference type="STRING" id="930990.A0A067MN84"/>
<keyword evidence="3" id="KW-0472">Membrane</keyword>
<evidence type="ECO:0000259" key="4">
    <source>
        <dbReference type="Pfam" id="PF00501"/>
    </source>
</evidence>
<reference evidence="6" key="1">
    <citation type="journal article" date="2014" name="Proc. Natl. Acad. Sci. U.S.A.">
        <title>Extensive sampling of basidiomycete genomes demonstrates inadequacy of the white-rot/brown-rot paradigm for wood decay fungi.</title>
        <authorList>
            <person name="Riley R."/>
            <person name="Salamov A.A."/>
            <person name="Brown D.W."/>
            <person name="Nagy L.G."/>
            <person name="Floudas D."/>
            <person name="Held B.W."/>
            <person name="Levasseur A."/>
            <person name="Lombard V."/>
            <person name="Morin E."/>
            <person name="Otillar R."/>
            <person name="Lindquist E.A."/>
            <person name="Sun H."/>
            <person name="LaButti K.M."/>
            <person name="Schmutz J."/>
            <person name="Jabbour D."/>
            <person name="Luo H."/>
            <person name="Baker S.E."/>
            <person name="Pisabarro A.G."/>
            <person name="Walton J.D."/>
            <person name="Blanchette R.A."/>
            <person name="Henrissat B."/>
            <person name="Martin F."/>
            <person name="Cullen D."/>
            <person name="Hibbett D.S."/>
            <person name="Grigoriev I.V."/>
        </authorList>
    </citation>
    <scope>NUCLEOTIDE SEQUENCE [LARGE SCALE GENOMIC DNA]</scope>
    <source>
        <strain evidence="6">FD-172 SS1</strain>
    </source>
</reference>
<keyword evidence="3" id="KW-0812">Transmembrane</keyword>
<feature type="transmembrane region" description="Helical" evidence="3">
    <location>
        <begin position="118"/>
        <end position="136"/>
    </location>
</feature>
<dbReference type="PANTHER" id="PTHR24096">
    <property type="entry name" value="LONG-CHAIN-FATTY-ACID--COA LIGASE"/>
    <property type="match status" value="1"/>
</dbReference>
<evidence type="ECO:0000256" key="2">
    <source>
        <dbReference type="ARBA" id="ARBA00022598"/>
    </source>
</evidence>
<feature type="non-terminal residue" evidence="5">
    <location>
        <position position="1"/>
    </location>
</feature>
<gene>
    <name evidence="5" type="ORF">BOTBODRAFT_74429</name>
</gene>
<evidence type="ECO:0000313" key="5">
    <source>
        <dbReference type="EMBL" id="KDQ13307.1"/>
    </source>
</evidence>
<dbReference type="Pfam" id="PF00501">
    <property type="entry name" value="AMP-binding"/>
    <property type="match status" value="1"/>
</dbReference>
<feature type="domain" description="AMP-dependent synthetase/ligase" evidence="4">
    <location>
        <begin position="21"/>
        <end position="219"/>
    </location>
</feature>
<protein>
    <recommendedName>
        <fullName evidence="4">AMP-dependent synthetase/ligase domain-containing protein</fullName>
    </recommendedName>
</protein>
<dbReference type="InParanoid" id="A0A067MN84"/>
<dbReference type="Gene3D" id="2.30.38.10">
    <property type="entry name" value="Luciferase, Domain 3"/>
    <property type="match status" value="1"/>
</dbReference>
<dbReference type="OrthoDB" id="1898221at2759"/>
<evidence type="ECO:0000256" key="3">
    <source>
        <dbReference type="SAM" id="Phobius"/>
    </source>
</evidence>
<sequence length="222" mass="24176">GWIQLEDLLNKGSFEREESFDGAQAEGIAASFYNSGTTGLSKGVMTTHRNLNSQVLATSAPFSSLHPRRDTFIPHYRLYGLAMVVLLSFSIGTPLVIVPRFDIPRYRRSLRLRLRSCFQVALIVPPIMLVLANSPIPLEYNLSPLCIVLSGAAPLAPTIAVSLDKRLKSMGAKADIVQGYGFTKISLGIAILRTEQAMSKLGSVGRLISTMAVQLVDVDEVD</sequence>
<keyword evidence="3" id="KW-1133">Transmembrane helix</keyword>